<evidence type="ECO:0000313" key="1">
    <source>
        <dbReference type="EMBL" id="KAJ3018559.1"/>
    </source>
</evidence>
<reference evidence="1" key="1">
    <citation type="submission" date="2022-08" db="EMBL/GenBank/DDBJ databases">
        <title>Genome Sequence of Pycnoporus sanguineus.</title>
        <authorList>
            <person name="Buettner E."/>
        </authorList>
    </citation>
    <scope>NUCLEOTIDE SEQUENCE</scope>
    <source>
        <strain evidence="1">CG-C14</strain>
    </source>
</reference>
<protein>
    <submittedName>
        <fullName evidence="1">Uncharacterized protein</fullName>
    </submittedName>
</protein>
<keyword evidence="2" id="KW-1185">Reference proteome</keyword>
<organism evidence="1 2">
    <name type="scientific">Trametes sanguinea</name>
    <dbReference type="NCBI Taxonomy" id="158606"/>
    <lineage>
        <taxon>Eukaryota</taxon>
        <taxon>Fungi</taxon>
        <taxon>Dikarya</taxon>
        <taxon>Basidiomycota</taxon>
        <taxon>Agaricomycotina</taxon>
        <taxon>Agaricomycetes</taxon>
        <taxon>Polyporales</taxon>
        <taxon>Polyporaceae</taxon>
        <taxon>Trametes</taxon>
    </lineage>
</organism>
<evidence type="ECO:0000313" key="2">
    <source>
        <dbReference type="Proteomes" id="UP001144978"/>
    </source>
</evidence>
<dbReference type="EMBL" id="JANSHE010000038">
    <property type="protein sequence ID" value="KAJ3018559.1"/>
    <property type="molecule type" value="Genomic_DNA"/>
</dbReference>
<accession>A0ACC1Q9J2</accession>
<sequence length="126" mass="14390">MNVPRADDGSTFASKRSAFSTPPSTHWDTTNVDVSNWETQADTVCTPQFNTKATRWMRRKNRLRLKLDGISLHHPGRRPLRAHPTDSEPATHLLKTFSDLLNAQKESCQRLQRLVRDADTTKLCMC</sequence>
<name>A0ACC1Q9J2_9APHY</name>
<comment type="caution">
    <text evidence="1">The sequence shown here is derived from an EMBL/GenBank/DDBJ whole genome shotgun (WGS) entry which is preliminary data.</text>
</comment>
<gene>
    <name evidence="1" type="ORF">NUW54_g307</name>
</gene>
<proteinExistence type="predicted"/>
<dbReference type="Proteomes" id="UP001144978">
    <property type="component" value="Unassembled WGS sequence"/>
</dbReference>